<dbReference type="Pfam" id="PF00293">
    <property type="entry name" value="NUDIX"/>
    <property type="match status" value="1"/>
</dbReference>
<gene>
    <name evidence="4" type="ORF">DPM19_00400</name>
</gene>
<dbReference type="PROSITE" id="PS51462">
    <property type="entry name" value="NUDIX"/>
    <property type="match status" value="1"/>
</dbReference>
<protein>
    <submittedName>
        <fullName evidence="4">NUDIX hydrolase</fullName>
    </submittedName>
</protein>
<dbReference type="AlphaFoldDB" id="A0A365HC28"/>
<feature type="region of interest" description="Disordered" evidence="2">
    <location>
        <begin position="136"/>
        <end position="158"/>
    </location>
</feature>
<evidence type="ECO:0000313" key="4">
    <source>
        <dbReference type="EMBL" id="RAY16684.1"/>
    </source>
</evidence>
<evidence type="ECO:0000256" key="1">
    <source>
        <dbReference type="ARBA" id="ARBA00005582"/>
    </source>
</evidence>
<dbReference type="RefSeq" id="WP_111862736.1">
    <property type="nucleotide sequence ID" value="NZ_QLYX01000001.1"/>
</dbReference>
<dbReference type="InterPro" id="IPR015797">
    <property type="entry name" value="NUDIX_hydrolase-like_dom_sf"/>
</dbReference>
<comment type="similarity">
    <text evidence="1">Belongs to the Nudix hydrolase family.</text>
</comment>
<dbReference type="EMBL" id="QLYX01000001">
    <property type="protein sequence ID" value="RAY16684.1"/>
    <property type="molecule type" value="Genomic_DNA"/>
</dbReference>
<dbReference type="PANTHER" id="PTHR43736">
    <property type="entry name" value="ADP-RIBOSE PYROPHOSPHATASE"/>
    <property type="match status" value="1"/>
</dbReference>
<evidence type="ECO:0000256" key="2">
    <source>
        <dbReference type="SAM" id="MobiDB-lite"/>
    </source>
</evidence>
<evidence type="ECO:0000259" key="3">
    <source>
        <dbReference type="PROSITE" id="PS51462"/>
    </source>
</evidence>
<dbReference type="PANTHER" id="PTHR43736:SF1">
    <property type="entry name" value="DIHYDRONEOPTERIN TRIPHOSPHATE DIPHOSPHATASE"/>
    <property type="match status" value="1"/>
</dbReference>
<dbReference type="Gene3D" id="3.90.79.10">
    <property type="entry name" value="Nucleoside Triphosphate Pyrophosphohydrolase"/>
    <property type="match status" value="1"/>
</dbReference>
<dbReference type="InterPro" id="IPR000086">
    <property type="entry name" value="NUDIX_hydrolase_dom"/>
</dbReference>
<proteinExistence type="inferred from homology"/>
<dbReference type="OrthoDB" id="4545744at2"/>
<keyword evidence="4" id="KW-0378">Hydrolase</keyword>
<accession>A0A365HC28</accession>
<dbReference type="Proteomes" id="UP000251891">
    <property type="component" value="Unassembled WGS sequence"/>
</dbReference>
<sequence>MKQRVRAVLITPQHTMLTIKRIRHGTPAYWVLPGGGVQDSDESLEAALHREVWEEIVGHAEITGLLHTMESNSEQQFFYLAHIATWNFNERSGPEFSQSDRGEYLLEEIPLTPEGLNGIDLKPQEVTDRIHQAIAEGRLTRGPSTVPGRSTHRHRRRG</sequence>
<comment type="caution">
    <text evidence="4">The sequence shown here is derived from an EMBL/GenBank/DDBJ whole genome shotgun (WGS) entry which is preliminary data.</text>
</comment>
<evidence type="ECO:0000313" key="5">
    <source>
        <dbReference type="Proteomes" id="UP000251891"/>
    </source>
</evidence>
<name>A0A365HC28_9ACTN</name>
<dbReference type="GO" id="GO:0016787">
    <property type="term" value="F:hydrolase activity"/>
    <property type="evidence" value="ECO:0007669"/>
    <property type="project" value="UniProtKB-KW"/>
</dbReference>
<feature type="domain" description="Nudix hydrolase" evidence="3">
    <location>
        <begin position="1"/>
        <end position="127"/>
    </location>
</feature>
<organism evidence="4 5">
    <name type="scientific">Actinomadura craniellae</name>
    <dbReference type="NCBI Taxonomy" id="2231787"/>
    <lineage>
        <taxon>Bacteria</taxon>
        <taxon>Bacillati</taxon>
        <taxon>Actinomycetota</taxon>
        <taxon>Actinomycetes</taxon>
        <taxon>Streptosporangiales</taxon>
        <taxon>Thermomonosporaceae</taxon>
        <taxon>Actinomadura</taxon>
    </lineage>
</organism>
<dbReference type="SUPFAM" id="SSF55811">
    <property type="entry name" value="Nudix"/>
    <property type="match status" value="1"/>
</dbReference>
<keyword evidence="5" id="KW-1185">Reference proteome</keyword>
<dbReference type="CDD" id="cd04669">
    <property type="entry name" value="NUDIX_Hydrolase"/>
    <property type="match status" value="1"/>
</dbReference>
<reference evidence="4 5" key="1">
    <citation type="submission" date="2018-06" db="EMBL/GenBank/DDBJ databases">
        <title>Actinomadura craniellae sp. nov. isolated from marine sponge Craniella sp.</title>
        <authorList>
            <person name="Li L."/>
            <person name="Xu Q.H."/>
            <person name="Lin H.W."/>
            <person name="Lu Y.H."/>
        </authorList>
    </citation>
    <scope>NUCLEOTIDE SEQUENCE [LARGE SCALE GENOMIC DNA]</scope>
    <source>
        <strain evidence="4 5">LHW63021</strain>
    </source>
</reference>